<name>A0ABV2QP73_9MICO</name>
<dbReference type="InterPro" id="IPR047057">
    <property type="entry name" value="MerR_fam"/>
</dbReference>
<reference evidence="3 4" key="1">
    <citation type="submission" date="2024-06" db="EMBL/GenBank/DDBJ databases">
        <title>Sorghum-associated microbial communities from plants grown in Nebraska, USA.</title>
        <authorList>
            <person name="Schachtman D."/>
        </authorList>
    </citation>
    <scope>NUCLEOTIDE SEQUENCE [LARGE SCALE GENOMIC DNA]</scope>
    <source>
        <strain evidence="3 4">2857</strain>
    </source>
</reference>
<dbReference type="SMART" id="SM00422">
    <property type="entry name" value="HTH_MERR"/>
    <property type="match status" value="1"/>
</dbReference>
<gene>
    <name evidence="3" type="ORF">ABIE21_002366</name>
</gene>
<organism evidence="3 4">
    <name type="scientific">Conyzicola nivalis</name>
    <dbReference type="NCBI Taxonomy" id="1477021"/>
    <lineage>
        <taxon>Bacteria</taxon>
        <taxon>Bacillati</taxon>
        <taxon>Actinomycetota</taxon>
        <taxon>Actinomycetes</taxon>
        <taxon>Micrococcales</taxon>
        <taxon>Microbacteriaceae</taxon>
        <taxon>Conyzicola</taxon>
    </lineage>
</organism>
<dbReference type="RefSeq" id="WP_354025010.1">
    <property type="nucleotide sequence ID" value="NZ_JBEPSJ010000002.1"/>
</dbReference>
<comment type="caution">
    <text evidence="3">The sequence shown here is derived from an EMBL/GenBank/DDBJ whole genome shotgun (WGS) entry which is preliminary data.</text>
</comment>
<feature type="domain" description="HTH merR-type" evidence="2">
    <location>
        <begin position="20"/>
        <end position="90"/>
    </location>
</feature>
<dbReference type="PANTHER" id="PTHR30204">
    <property type="entry name" value="REDOX-CYCLING DRUG-SENSING TRANSCRIPTIONAL ACTIVATOR SOXR"/>
    <property type="match status" value="1"/>
</dbReference>
<dbReference type="Gene3D" id="1.10.1660.10">
    <property type="match status" value="1"/>
</dbReference>
<dbReference type="Proteomes" id="UP001549257">
    <property type="component" value="Unassembled WGS sequence"/>
</dbReference>
<evidence type="ECO:0000313" key="3">
    <source>
        <dbReference type="EMBL" id="MET4582856.1"/>
    </source>
</evidence>
<dbReference type="InterPro" id="IPR009061">
    <property type="entry name" value="DNA-bd_dom_put_sf"/>
</dbReference>
<dbReference type="Pfam" id="PF13411">
    <property type="entry name" value="MerR_1"/>
    <property type="match status" value="1"/>
</dbReference>
<dbReference type="PROSITE" id="PS50937">
    <property type="entry name" value="HTH_MERR_2"/>
    <property type="match status" value="1"/>
</dbReference>
<dbReference type="PANTHER" id="PTHR30204:SF98">
    <property type="entry name" value="HTH-TYPE TRANSCRIPTIONAL REGULATOR ADHR"/>
    <property type="match status" value="1"/>
</dbReference>
<evidence type="ECO:0000313" key="4">
    <source>
        <dbReference type="Proteomes" id="UP001549257"/>
    </source>
</evidence>
<sequence>MLQTVVPPAVEDNSQPVLGGLSIGEAAAVSGLTVDALRYYEREGLTLHPLDRNSAGRRRYFERDISWIRALAMLRRTGMRIRDVRAFTELSREAGTEPERLAVLEEHRDRVIDRIAVMQLELEEIQSKIEFYRGTIPS</sequence>
<protein>
    <submittedName>
        <fullName evidence="3">DNA-binding transcriptional MerR regulator</fullName>
    </submittedName>
</protein>
<evidence type="ECO:0000256" key="1">
    <source>
        <dbReference type="ARBA" id="ARBA00023125"/>
    </source>
</evidence>
<evidence type="ECO:0000259" key="2">
    <source>
        <dbReference type="PROSITE" id="PS50937"/>
    </source>
</evidence>
<keyword evidence="1 3" id="KW-0238">DNA-binding</keyword>
<dbReference type="SUPFAM" id="SSF46955">
    <property type="entry name" value="Putative DNA-binding domain"/>
    <property type="match status" value="1"/>
</dbReference>
<dbReference type="CDD" id="cd01109">
    <property type="entry name" value="HTH_YyaN"/>
    <property type="match status" value="1"/>
</dbReference>
<dbReference type="EMBL" id="JBEPSJ010000002">
    <property type="protein sequence ID" value="MET4582856.1"/>
    <property type="molecule type" value="Genomic_DNA"/>
</dbReference>
<proteinExistence type="predicted"/>
<dbReference type="GO" id="GO:0003677">
    <property type="term" value="F:DNA binding"/>
    <property type="evidence" value="ECO:0007669"/>
    <property type="project" value="UniProtKB-KW"/>
</dbReference>
<keyword evidence="4" id="KW-1185">Reference proteome</keyword>
<accession>A0ABV2QP73</accession>
<dbReference type="InterPro" id="IPR000551">
    <property type="entry name" value="MerR-type_HTH_dom"/>
</dbReference>